<reference evidence="4 5" key="1">
    <citation type="submission" date="2014-11" db="EMBL/GenBank/DDBJ databases">
        <title>Comparative genomic analysis of Cryptosporidium hominis reveals occurrence of genetic recombination in virulent subtypes.</title>
        <authorList>
            <person name="Guo Y."/>
            <person name="Tang K."/>
            <person name="Frace M."/>
            <person name="Li N."/>
            <person name="Roellig D.M."/>
            <person name="Sammons S."/>
            <person name="Knipe K."/>
            <person name="Rowe L."/>
            <person name="Feng Y."/>
            <person name="Xiao L."/>
        </authorList>
    </citation>
    <scope>NUCLEOTIDE SEQUENCE [LARGE SCALE GENOMIC DNA]</scope>
    <source>
        <strain evidence="4">30976</strain>
    </source>
</reference>
<reference evidence="3" key="2">
    <citation type="submission" date="2015-08" db="EMBL/GenBank/DDBJ databases">
        <authorList>
            <person name="Babu N.S."/>
            <person name="Beckwith C.J."/>
            <person name="Beseler K.G."/>
            <person name="Brison A."/>
            <person name="Carone J.V."/>
            <person name="Caskin T.P."/>
            <person name="Diamond M."/>
            <person name="Durham M.E."/>
            <person name="Foxe J.M."/>
            <person name="Go M."/>
            <person name="Henderson B.A."/>
            <person name="Jones I.B."/>
            <person name="McGettigan J.A."/>
            <person name="Micheletti S.J."/>
            <person name="Nasrallah M.E."/>
            <person name="Ortiz D."/>
            <person name="Piller C.R."/>
            <person name="Privatt S.R."/>
            <person name="Schneider S.L."/>
            <person name="Sharp S."/>
            <person name="Smith T.C."/>
            <person name="Stanton J.D."/>
            <person name="Ullery H.E."/>
            <person name="Wilson R.J."/>
            <person name="Serrano M.G."/>
            <person name="Buck G."/>
            <person name="Lee V."/>
            <person name="Wang Y."/>
            <person name="Carvalho R."/>
            <person name="Voegtly L."/>
            <person name="Shi R."/>
            <person name="Duckworth R."/>
            <person name="Johnson A."/>
            <person name="Loviza R."/>
            <person name="Walstead R."/>
            <person name="Shah Z."/>
            <person name="Kiflezghi M."/>
            <person name="Wade K."/>
            <person name="Ball S.L."/>
            <person name="Bradley K.W."/>
            <person name="Asai D.J."/>
            <person name="Bowman C.A."/>
            <person name="Russell D.A."/>
            <person name="Pope W.H."/>
            <person name="Jacobs-Sera D."/>
            <person name="Hendrix R.W."/>
            <person name="Hatfull G.F."/>
        </authorList>
    </citation>
    <scope>NUCLEOTIDE SEQUENCE [LARGE SCALE GENOMIC DNA]</scope>
</reference>
<dbReference type="CDD" id="cd11717">
    <property type="entry name" value="THUMP_THUMPD1_like"/>
    <property type="match status" value="1"/>
</dbReference>
<feature type="domain" description="THUMP" evidence="2">
    <location>
        <begin position="136"/>
        <end position="264"/>
    </location>
</feature>
<evidence type="ECO:0000313" key="4">
    <source>
        <dbReference type="EMBL" id="PPS95179.1"/>
    </source>
</evidence>
<dbReference type="Proteomes" id="UP001429100">
    <property type="component" value="Unassembled WGS sequence"/>
</dbReference>
<dbReference type="EMBL" id="LN877948">
    <property type="protein sequence ID" value="CUV04638.1"/>
    <property type="molecule type" value="Genomic_DNA"/>
</dbReference>
<accession>A0A0S4TEC3</accession>
<dbReference type="GO" id="GO:0003723">
    <property type="term" value="F:RNA binding"/>
    <property type="evidence" value="ECO:0007669"/>
    <property type="project" value="UniProtKB-UniRule"/>
</dbReference>
<dbReference type="Gene3D" id="3.30.2300.10">
    <property type="entry name" value="THUMP superfamily"/>
    <property type="match status" value="1"/>
</dbReference>
<dbReference type="SUPFAM" id="SSF143437">
    <property type="entry name" value="THUMP domain-like"/>
    <property type="match status" value="1"/>
</dbReference>
<dbReference type="VEuPathDB" id="CryptoDB:CHUDEA2_2800"/>
<dbReference type="EMBL" id="JTAI01000039">
    <property type="protein sequence ID" value="PPS95179.1"/>
    <property type="molecule type" value="Genomic_DNA"/>
</dbReference>
<evidence type="ECO:0000256" key="1">
    <source>
        <dbReference type="PROSITE-ProRule" id="PRU00529"/>
    </source>
</evidence>
<dbReference type="VEuPathDB" id="CryptoDB:ChTU502y2012_373g0170"/>
<evidence type="ECO:0000313" key="3">
    <source>
        <dbReference type="EMBL" id="CUV04638.1"/>
    </source>
</evidence>
<dbReference type="PROSITE" id="PS51165">
    <property type="entry name" value="THUMP"/>
    <property type="match status" value="1"/>
</dbReference>
<evidence type="ECO:0000313" key="5">
    <source>
        <dbReference type="Proteomes" id="UP001429100"/>
    </source>
</evidence>
<dbReference type="InterPro" id="IPR004114">
    <property type="entry name" value="THUMP_dom"/>
</dbReference>
<proteinExistence type="predicted"/>
<name>A0A0S4TEC3_CRYHO</name>
<keyword evidence="5" id="KW-1185">Reference proteome</keyword>
<dbReference type="VEuPathDB" id="CryptoDB:GY17_00002235"/>
<dbReference type="VEuPathDB" id="CryptoDB:Chro.20296"/>
<evidence type="ECO:0000259" key="2">
    <source>
        <dbReference type="PROSITE" id="PS51165"/>
    </source>
</evidence>
<keyword evidence="1" id="KW-0694">RNA-binding</keyword>
<dbReference type="GO" id="GO:0006400">
    <property type="term" value="P:tRNA modification"/>
    <property type="evidence" value="ECO:0007669"/>
    <property type="project" value="InterPro"/>
</dbReference>
<protein>
    <submittedName>
        <fullName evidence="4">THUMP RNA binding domain containing protein</fullName>
    </submittedName>
</protein>
<dbReference type="PANTHER" id="PTHR13452">
    <property type="entry name" value="THUMP DOMAIN CONTAINING PROTEIN 1-RELATED"/>
    <property type="match status" value="1"/>
</dbReference>
<dbReference type="Proteomes" id="UP000199752">
    <property type="component" value="Chromosome 2"/>
</dbReference>
<sequence length="280" mass="32098">MNKKRKYFPVGKSNNSRSGIPDLRILNKGILMSITVNNKSIAAYRDISRILLSNSECNEQESPNYLNDDLTIEESIELETKKFKKDDSRFKLIDNISRCLVLIQFNDSNDKPSALVEKLMKSVYEHRTQEKRGKNESDSGCLLSSRYVSRLVPLDIICSAKLDEIRKNMKALILSSFNNAFCSESEFGKETSCASWACYYNSRYSGSDIKRQEIYDLVSELIWGPEDGPKYQEYKKLYPVDLGNPSKSILVEITRSFCGISIVCNYHKYCKFNLNKISSN</sequence>
<gene>
    <name evidence="3" type="ORF">CHUDEA2_2800</name>
    <name evidence="4" type="ORF">GY17_00002235</name>
</gene>
<dbReference type="OrthoDB" id="367221at2759"/>
<dbReference type="InterPro" id="IPR040183">
    <property type="entry name" value="THUMPD1-like"/>
</dbReference>
<dbReference type="PANTHER" id="PTHR13452:SF10">
    <property type="entry name" value="THUMP DOMAIN-CONTAINING PROTEIN 1"/>
    <property type="match status" value="1"/>
</dbReference>
<dbReference type="AlphaFoldDB" id="A0A0S4TEC3"/>
<organism evidence="3">
    <name type="scientific">Cryptosporidium hominis</name>
    <dbReference type="NCBI Taxonomy" id="237895"/>
    <lineage>
        <taxon>Eukaryota</taxon>
        <taxon>Sar</taxon>
        <taxon>Alveolata</taxon>
        <taxon>Apicomplexa</taxon>
        <taxon>Conoidasida</taxon>
        <taxon>Coccidia</taxon>
        <taxon>Eucoccidiorida</taxon>
        <taxon>Eimeriorina</taxon>
        <taxon>Cryptosporidiidae</taxon>
        <taxon>Cryptosporidium</taxon>
    </lineage>
</organism>
<reference evidence="4 5" key="3">
    <citation type="submission" date="2017-10" db="EMBL/GenBank/DDBJ databases">
        <title>Consistent, comparative and evidence-based genome annotation and re-annotation for the closely-related species, Cryptosporidium parvum, C. hominis and C. tyzzeri.</title>
        <authorList>
            <person name="Baptista R.P."/>
            <person name="Li Y."/>
            <person name="Sateriale A."/>
            <person name="Striepen B."/>
            <person name="Kissinger J.C."/>
        </authorList>
    </citation>
    <scope>NUCLEOTIDE SEQUENCE [LARGE SCALE GENOMIC DNA]</scope>
    <source>
        <strain evidence="4">30976</strain>
    </source>
</reference>